<feature type="signal peptide" evidence="1">
    <location>
        <begin position="1"/>
        <end position="23"/>
    </location>
</feature>
<keyword evidence="3" id="KW-1185">Reference proteome</keyword>
<organism evidence="2 3">
    <name type="scientific">Actomonas aquatica</name>
    <dbReference type="NCBI Taxonomy" id="2866162"/>
    <lineage>
        <taxon>Bacteria</taxon>
        <taxon>Pseudomonadati</taxon>
        <taxon>Verrucomicrobiota</taxon>
        <taxon>Opitutia</taxon>
        <taxon>Opitutales</taxon>
        <taxon>Opitutaceae</taxon>
        <taxon>Actomonas</taxon>
    </lineage>
</organism>
<dbReference type="InterPro" id="IPR021314">
    <property type="entry name" value="DUF2911"/>
</dbReference>
<feature type="chain" id="PRO_5047196014" evidence="1">
    <location>
        <begin position="24"/>
        <end position="289"/>
    </location>
</feature>
<dbReference type="InterPro" id="IPR011990">
    <property type="entry name" value="TPR-like_helical_dom_sf"/>
</dbReference>
<reference evidence="2 3" key="2">
    <citation type="submission" date="2023-12" db="EMBL/GenBank/DDBJ databases">
        <title>Description of an unclassified Opitutus bacterium of Verrucomicrobiota.</title>
        <authorList>
            <person name="Zhang D.-F."/>
        </authorList>
    </citation>
    <scope>NUCLEOTIDE SEQUENCE [LARGE SCALE GENOMIC DNA]</scope>
    <source>
        <strain evidence="2 3">WL0086</strain>
    </source>
</reference>
<evidence type="ECO:0000313" key="2">
    <source>
        <dbReference type="EMBL" id="WRQ88688.1"/>
    </source>
</evidence>
<dbReference type="EMBL" id="CP139781">
    <property type="protein sequence ID" value="WRQ88688.1"/>
    <property type="molecule type" value="Genomic_DNA"/>
</dbReference>
<protein>
    <submittedName>
        <fullName evidence="2">DUF2911 domain-containing protein</fullName>
    </submittedName>
</protein>
<evidence type="ECO:0000256" key="1">
    <source>
        <dbReference type="SAM" id="SignalP"/>
    </source>
</evidence>
<evidence type="ECO:0000313" key="3">
    <source>
        <dbReference type="Proteomes" id="UP000738431"/>
    </source>
</evidence>
<dbReference type="SUPFAM" id="SSF48452">
    <property type="entry name" value="TPR-like"/>
    <property type="match status" value="1"/>
</dbReference>
<dbReference type="RefSeq" id="WP_221031789.1">
    <property type="nucleotide sequence ID" value="NZ_CP139781.1"/>
</dbReference>
<dbReference type="Pfam" id="PF11138">
    <property type="entry name" value="DUF2911"/>
    <property type="match status" value="1"/>
</dbReference>
<dbReference type="Proteomes" id="UP000738431">
    <property type="component" value="Chromosome"/>
</dbReference>
<accession>A0ABZ1CBR5</accession>
<reference evidence="2 3" key="1">
    <citation type="submission" date="2021-08" db="EMBL/GenBank/DDBJ databases">
        <authorList>
            <person name="Zhang D."/>
            <person name="Zhang A."/>
            <person name="Wang L."/>
        </authorList>
    </citation>
    <scope>NUCLEOTIDE SEQUENCE [LARGE SCALE GENOMIC DNA]</scope>
    <source>
        <strain evidence="2 3">WL0086</strain>
    </source>
</reference>
<sequence>MKVSFRFLVTTLCAGLIAGGVVAQPNRIDFPAASPAAELRQRVGLTEFEIVYSRPSVKGRTIFGELQPYGEVWRTGANAATRITFDTPIIFGGQAVPAGTYGLFSIPGKEEWVVILNRVAEQWGAFNYDPTEDVVRVTVPATELTEPVETFAIWFNDLRDERATLNFTWEHTKVAVPIQVDVKEKLVPQIEAVMSSGQQQRDYIYFQAAGFYYDHDLDLQKAAKWIDLALKQTPNAFWMLHLKAKIHAKLGNKAEAIAAAEASTRLAVAQEGAGSGYKVMNDALLAELQ</sequence>
<name>A0ABZ1CBR5_9BACT</name>
<keyword evidence="1" id="KW-0732">Signal</keyword>
<proteinExistence type="predicted"/>
<gene>
    <name evidence="2" type="ORF">K1X11_004680</name>
</gene>